<keyword evidence="1 3" id="KW-0808">Transferase</keyword>
<dbReference type="EMBL" id="FXAY01000003">
    <property type="protein sequence ID" value="SMG37057.1"/>
    <property type="molecule type" value="Genomic_DNA"/>
</dbReference>
<evidence type="ECO:0000313" key="4">
    <source>
        <dbReference type="Proteomes" id="UP000193244"/>
    </source>
</evidence>
<proteinExistence type="predicted"/>
<dbReference type="Pfam" id="PF13649">
    <property type="entry name" value="Methyltransf_25"/>
    <property type="match status" value="1"/>
</dbReference>
<dbReference type="Proteomes" id="UP000193244">
    <property type="component" value="Unassembled WGS sequence"/>
</dbReference>
<keyword evidence="4" id="KW-1185">Reference proteome</keyword>
<evidence type="ECO:0000313" key="3">
    <source>
        <dbReference type="EMBL" id="SMG37057.1"/>
    </source>
</evidence>
<keyword evidence="3" id="KW-0489">Methyltransferase</keyword>
<dbReference type="GO" id="GO:0032259">
    <property type="term" value="P:methylation"/>
    <property type="evidence" value="ECO:0007669"/>
    <property type="project" value="UniProtKB-KW"/>
</dbReference>
<dbReference type="InterPro" id="IPR041698">
    <property type="entry name" value="Methyltransf_25"/>
</dbReference>
<dbReference type="CDD" id="cd02440">
    <property type="entry name" value="AdoMet_MTases"/>
    <property type="match status" value="1"/>
</dbReference>
<dbReference type="Gene3D" id="3.40.50.150">
    <property type="entry name" value="Vaccinia Virus protein VP39"/>
    <property type="match status" value="1"/>
</dbReference>
<dbReference type="OrthoDB" id="9786503at2"/>
<evidence type="ECO:0000256" key="1">
    <source>
        <dbReference type="ARBA" id="ARBA00022679"/>
    </source>
</evidence>
<sequence>MTDHEQQSPASFWESRYREADRAWSGRANAALEREAVDLAPGRALDLGSGEGGDALWLASRGWRVTAVDISPTALERGRAAADYAGLGERISWVEADLATWIPDGEFDLVSAHFLHSPVELPREAILRRAASAVAPSGVLLIVGHGAFPPWSTHRHEGPPLPGPDAVLTSLALPVAEWTVLTSAMVDRDAVSPSGEPVVMTDAVLTLRRAVSV</sequence>
<protein>
    <submittedName>
        <fullName evidence="3">Methyltransferase domain-containing protein</fullName>
    </submittedName>
</protein>
<dbReference type="RefSeq" id="WP_085485948.1">
    <property type="nucleotide sequence ID" value="NZ_FXAY01000003.1"/>
</dbReference>
<name>A0A1X7K7L4_9MICO</name>
<reference evidence="4" key="1">
    <citation type="submission" date="2017-04" db="EMBL/GenBank/DDBJ databases">
        <authorList>
            <person name="Varghese N."/>
            <person name="Submissions S."/>
        </authorList>
    </citation>
    <scope>NUCLEOTIDE SEQUENCE [LARGE SCALE GENOMIC DNA]</scope>
    <source>
        <strain evidence="4">VKM Ac-2510</strain>
    </source>
</reference>
<dbReference type="SUPFAM" id="SSF53335">
    <property type="entry name" value="S-adenosyl-L-methionine-dependent methyltransferases"/>
    <property type="match status" value="1"/>
</dbReference>
<dbReference type="STRING" id="150121.SAMN06296010_2243"/>
<organism evidence="3 4">
    <name type="scientific">Agreia pratensis</name>
    <dbReference type="NCBI Taxonomy" id="150121"/>
    <lineage>
        <taxon>Bacteria</taxon>
        <taxon>Bacillati</taxon>
        <taxon>Actinomycetota</taxon>
        <taxon>Actinomycetes</taxon>
        <taxon>Micrococcales</taxon>
        <taxon>Microbacteriaceae</taxon>
        <taxon>Agreia</taxon>
    </lineage>
</organism>
<feature type="domain" description="Methyltransferase" evidence="2">
    <location>
        <begin position="45"/>
        <end position="138"/>
    </location>
</feature>
<dbReference type="GO" id="GO:0008168">
    <property type="term" value="F:methyltransferase activity"/>
    <property type="evidence" value="ECO:0007669"/>
    <property type="project" value="UniProtKB-KW"/>
</dbReference>
<dbReference type="PANTHER" id="PTHR43861">
    <property type="entry name" value="TRANS-ACONITATE 2-METHYLTRANSFERASE-RELATED"/>
    <property type="match status" value="1"/>
</dbReference>
<evidence type="ECO:0000259" key="2">
    <source>
        <dbReference type="Pfam" id="PF13649"/>
    </source>
</evidence>
<dbReference type="InterPro" id="IPR029063">
    <property type="entry name" value="SAM-dependent_MTases_sf"/>
</dbReference>
<gene>
    <name evidence="3" type="ORF">SAMN06296010_2243</name>
</gene>
<dbReference type="AlphaFoldDB" id="A0A1X7K7L4"/>
<accession>A0A1X7K7L4</accession>